<feature type="transmembrane region" description="Helical" evidence="2">
    <location>
        <begin position="152"/>
        <end position="173"/>
    </location>
</feature>
<gene>
    <name evidence="3" type="ORF">NP233_g8577</name>
</gene>
<feature type="transmembrane region" description="Helical" evidence="2">
    <location>
        <begin position="51"/>
        <end position="74"/>
    </location>
</feature>
<dbReference type="EMBL" id="JANIEX010000703">
    <property type="protein sequence ID" value="KAJ3564006.1"/>
    <property type="molecule type" value="Genomic_DNA"/>
</dbReference>
<reference evidence="3" key="1">
    <citation type="submission" date="2022-07" db="EMBL/GenBank/DDBJ databases">
        <title>Genome Sequence of Leucocoprinus birnbaumii.</title>
        <authorList>
            <person name="Buettner E."/>
        </authorList>
    </citation>
    <scope>NUCLEOTIDE SEQUENCE</scope>
    <source>
        <strain evidence="3">VT141</strain>
    </source>
</reference>
<feature type="transmembrane region" description="Helical" evidence="2">
    <location>
        <begin position="118"/>
        <end position="140"/>
    </location>
</feature>
<keyword evidence="2" id="KW-1133">Transmembrane helix</keyword>
<sequence>MAEQPSDSRPPWNPHTESSGPPEQGGIREDAVSVRNTTSNWSLAPIVGMNFIAFLLLMLTTFSLPLIPGLYFLWTSQAGGVRFGIWGWCMDEGSVCSDRLGLGYTWEPEVSIPITKALALYPVAAIASLMTLFAFIPILRLKTLRNLRVLQVLAWSTFAVAGIVFVFMIAMWSVADERFKAAGWKVHWGPLPWMSFIATMLLLISAINTLKITSEPRSSATSSEHPFSTEGWPTGAGSTDQRLDRADPEKAYRPTSSSLLQNVFPSPTSDEHSPSYEAPDAKQEPDYHKGPDNSDTSRSSNEIDGKPSHRYRFDSLPYAKARYLAGRSSPAATAKANDNNVIDKALTATATPATIPDVVQVALPPRALRHDSLQGREHFWISNFKLEAVNILFSSVCGYFDVPFLLESLDGGAGWEWEPSQLSTLDSVPKELHVSDKVDTHDVHLFKAADQTREQAKPTGFVSEFFKDYFDIL</sequence>
<dbReference type="PANTHER" id="PTHR28013">
    <property type="entry name" value="PROTEIN DCV1-RELATED"/>
    <property type="match status" value="1"/>
</dbReference>
<dbReference type="GO" id="GO:0032153">
    <property type="term" value="C:cell division site"/>
    <property type="evidence" value="ECO:0007669"/>
    <property type="project" value="TreeGrafter"/>
</dbReference>
<protein>
    <submittedName>
        <fullName evidence="3">Uncharacterized protein</fullName>
    </submittedName>
</protein>
<evidence type="ECO:0000313" key="4">
    <source>
        <dbReference type="Proteomes" id="UP001213000"/>
    </source>
</evidence>
<dbReference type="Proteomes" id="UP001213000">
    <property type="component" value="Unassembled WGS sequence"/>
</dbReference>
<evidence type="ECO:0000256" key="1">
    <source>
        <dbReference type="SAM" id="MobiDB-lite"/>
    </source>
</evidence>
<feature type="compositionally biased region" description="Polar residues" evidence="1">
    <location>
        <begin position="254"/>
        <end position="268"/>
    </location>
</feature>
<proteinExistence type="predicted"/>
<dbReference type="InterPro" id="IPR051380">
    <property type="entry name" value="pH-response_reg_palI/RIM9"/>
</dbReference>
<accession>A0AAD5YTL8</accession>
<dbReference type="GO" id="GO:0005886">
    <property type="term" value="C:plasma membrane"/>
    <property type="evidence" value="ECO:0007669"/>
    <property type="project" value="TreeGrafter"/>
</dbReference>
<dbReference type="PANTHER" id="PTHR28013:SF4">
    <property type="entry name" value="MARVEL DOMAIN-CONTAINING PROTEIN"/>
    <property type="match status" value="1"/>
</dbReference>
<comment type="caution">
    <text evidence="3">The sequence shown here is derived from an EMBL/GenBank/DDBJ whole genome shotgun (WGS) entry which is preliminary data.</text>
</comment>
<feature type="compositionally biased region" description="Polar residues" evidence="1">
    <location>
        <begin position="215"/>
        <end position="226"/>
    </location>
</feature>
<dbReference type="AlphaFoldDB" id="A0AAD5YTL8"/>
<feature type="region of interest" description="Disordered" evidence="1">
    <location>
        <begin position="1"/>
        <end position="27"/>
    </location>
</feature>
<feature type="region of interest" description="Disordered" evidence="1">
    <location>
        <begin position="215"/>
        <end position="311"/>
    </location>
</feature>
<keyword evidence="2" id="KW-0472">Membrane</keyword>
<feature type="transmembrane region" description="Helical" evidence="2">
    <location>
        <begin position="193"/>
        <end position="210"/>
    </location>
</feature>
<dbReference type="GO" id="GO:0035838">
    <property type="term" value="C:growing cell tip"/>
    <property type="evidence" value="ECO:0007669"/>
    <property type="project" value="TreeGrafter"/>
</dbReference>
<organism evidence="3 4">
    <name type="scientific">Leucocoprinus birnbaumii</name>
    <dbReference type="NCBI Taxonomy" id="56174"/>
    <lineage>
        <taxon>Eukaryota</taxon>
        <taxon>Fungi</taxon>
        <taxon>Dikarya</taxon>
        <taxon>Basidiomycota</taxon>
        <taxon>Agaricomycotina</taxon>
        <taxon>Agaricomycetes</taxon>
        <taxon>Agaricomycetidae</taxon>
        <taxon>Agaricales</taxon>
        <taxon>Agaricineae</taxon>
        <taxon>Agaricaceae</taxon>
        <taxon>Leucocoprinus</taxon>
    </lineage>
</organism>
<evidence type="ECO:0000313" key="3">
    <source>
        <dbReference type="EMBL" id="KAJ3564006.1"/>
    </source>
</evidence>
<feature type="compositionally biased region" description="Basic and acidic residues" evidence="1">
    <location>
        <begin position="241"/>
        <end position="252"/>
    </location>
</feature>
<feature type="compositionally biased region" description="Basic and acidic residues" evidence="1">
    <location>
        <begin position="269"/>
        <end position="292"/>
    </location>
</feature>
<keyword evidence="4" id="KW-1185">Reference proteome</keyword>
<name>A0AAD5YTL8_9AGAR</name>
<keyword evidence="2" id="KW-0812">Transmembrane</keyword>
<evidence type="ECO:0000256" key="2">
    <source>
        <dbReference type="SAM" id="Phobius"/>
    </source>
</evidence>
<feature type="compositionally biased region" description="Basic and acidic residues" evidence="1">
    <location>
        <begin position="301"/>
        <end position="311"/>
    </location>
</feature>